<dbReference type="SUPFAM" id="SSF51569">
    <property type="entry name" value="Aldolase"/>
    <property type="match status" value="1"/>
</dbReference>
<name>A0A2H0V3T7_9BACT</name>
<protein>
    <submittedName>
        <fullName evidence="2">Transaldolase</fullName>
    </submittedName>
</protein>
<dbReference type="AlphaFoldDB" id="A0A2H0V3T7"/>
<proteinExistence type="predicted"/>
<dbReference type="GO" id="GO:0005975">
    <property type="term" value="P:carbohydrate metabolic process"/>
    <property type="evidence" value="ECO:0007669"/>
    <property type="project" value="InterPro"/>
</dbReference>
<dbReference type="Proteomes" id="UP000229901">
    <property type="component" value="Unassembled WGS sequence"/>
</dbReference>
<comment type="caution">
    <text evidence="2">The sequence shown here is derived from an EMBL/GenBank/DDBJ whole genome shotgun (WGS) entry which is preliminary data.</text>
</comment>
<accession>A0A2H0V3T7</accession>
<dbReference type="EMBL" id="PFAP01000040">
    <property type="protein sequence ID" value="PIR93732.1"/>
    <property type="molecule type" value="Genomic_DNA"/>
</dbReference>
<dbReference type="PANTHER" id="PTHR10683:SF40">
    <property type="entry name" value="FRUCTOSE-6-PHOSPHATE ALDOLASE 1-RELATED"/>
    <property type="match status" value="1"/>
</dbReference>
<evidence type="ECO:0000313" key="3">
    <source>
        <dbReference type="Proteomes" id="UP000229901"/>
    </source>
</evidence>
<keyword evidence="1" id="KW-0704">Schiff base</keyword>
<dbReference type="Gene3D" id="3.20.20.70">
    <property type="entry name" value="Aldolase class I"/>
    <property type="match status" value="1"/>
</dbReference>
<dbReference type="PANTHER" id="PTHR10683">
    <property type="entry name" value="TRANSALDOLASE"/>
    <property type="match status" value="1"/>
</dbReference>
<dbReference type="InterPro" id="IPR013785">
    <property type="entry name" value="Aldolase_TIM"/>
</dbReference>
<evidence type="ECO:0000313" key="2">
    <source>
        <dbReference type="EMBL" id="PIR93732.1"/>
    </source>
</evidence>
<reference evidence="3" key="1">
    <citation type="submission" date="2017-09" db="EMBL/GenBank/DDBJ databases">
        <title>Depth-based differentiation of microbial function through sediment-hosted aquifers and enrichment of novel symbionts in the deep terrestrial subsurface.</title>
        <authorList>
            <person name="Probst A.J."/>
            <person name="Ladd B."/>
            <person name="Jarett J.K."/>
            <person name="Geller-Mcgrath D.E."/>
            <person name="Sieber C.M.K."/>
            <person name="Emerson J.B."/>
            <person name="Anantharaman K."/>
            <person name="Thomas B.C."/>
            <person name="Malmstrom R."/>
            <person name="Stieglmeier M."/>
            <person name="Klingl A."/>
            <person name="Woyke T."/>
            <person name="Ryan C.M."/>
            <person name="Banfield J.F."/>
        </authorList>
    </citation>
    <scope>NUCLEOTIDE SEQUENCE [LARGE SCALE GENOMIC DNA]</scope>
</reference>
<gene>
    <name evidence="2" type="ORF">COT97_05025</name>
</gene>
<dbReference type="InterPro" id="IPR001585">
    <property type="entry name" value="TAL/FSA"/>
</dbReference>
<dbReference type="Pfam" id="PF00923">
    <property type="entry name" value="TAL_FSA"/>
    <property type="match status" value="1"/>
</dbReference>
<sequence>MIKNKISTKIFLDSGDPIETKKALKLLGWLDGQTTNPSLVAKNPRVLVRLERGDQFSESEIYHFYQDVVEDVSELIPDGSVSIEVYSDENTSEMKMLEQAKEMFTWIPNAHIKLPVIKQGINSAKKIIAENMRVNMTLCFSQEQAAAVHLATQGADPGSVFISPFIGRLNDQGENGMNLVANIQKMFREQNSHVQLLAASIRNLDQLMKLIQMKVDIITVPFKILEEWADSGFQLPDKKYEYKPGDLKPIEYQDLDFSKEWFEFDLNHPLTVAGIEKFANDWNNLIR</sequence>
<evidence type="ECO:0000256" key="1">
    <source>
        <dbReference type="ARBA" id="ARBA00023270"/>
    </source>
</evidence>
<organism evidence="2 3">
    <name type="scientific">Candidatus Falkowbacteria bacterium CG10_big_fil_rev_8_21_14_0_10_39_11</name>
    <dbReference type="NCBI Taxonomy" id="1974565"/>
    <lineage>
        <taxon>Bacteria</taxon>
        <taxon>Candidatus Falkowiibacteriota</taxon>
    </lineage>
</organism>